<accession>A0A9P6NTU3</accession>
<proteinExistence type="predicted"/>
<organism evidence="2 3">
    <name type="scientific">Cronartium quercuum f. sp. fusiforme G11</name>
    <dbReference type="NCBI Taxonomy" id="708437"/>
    <lineage>
        <taxon>Eukaryota</taxon>
        <taxon>Fungi</taxon>
        <taxon>Dikarya</taxon>
        <taxon>Basidiomycota</taxon>
        <taxon>Pucciniomycotina</taxon>
        <taxon>Pucciniomycetes</taxon>
        <taxon>Pucciniales</taxon>
        <taxon>Coleosporiaceae</taxon>
        <taxon>Cronartium</taxon>
    </lineage>
</organism>
<evidence type="ECO:0000313" key="3">
    <source>
        <dbReference type="Proteomes" id="UP000886653"/>
    </source>
</evidence>
<feature type="compositionally biased region" description="Polar residues" evidence="1">
    <location>
        <begin position="66"/>
        <end position="84"/>
    </location>
</feature>
<comment type="caution">
    <text evidence="2">The sequence shown here is derived from an EMBL/GenBank/DDBJ whole genome shotgun (WGS) entry which is preliminary data.</text>
</comment>
<gene>
    <name evidence="2" type="ORF">CROQUDRAFT_105120</name>
</gene>
<evidence type="ECO:0000313" key="2">
    <source>
        <dbReference type="EMBL" id="KAG0149416.1"/>
    </source>
</evidence>
<dbReference type="AlphaFoldDB" id="A0A9P6NTU3"/>
<feature type="compositionally biased region" description="Basic and acidic residues" evidence="1">
    <location>
        <begin position="85"/>
        <end position="94"/>
    </location>
</feature>
<sequence>MSRLAKLTFVGATALTGMKISSVHIIQLSERDVRTMNEFVKRREQMARDQELDEKARRQLYLESLQPVSNPSGPRPQPRSTLSGDDTKQIKCED</sequence>
<keyword evidence="3" id="KW-1185">Reference proteome</keyword>
<name>A0A9P6NTU3_9BASI</name>
<reference evidence="2" key="1">
    <citation type="submission" date="2013-11" db="EMBL/GenBank/DDBJ databases">
        <title>Genome sequence of the fusiform rust pathogen reveals effectors for host alternation and coevolution with pine.</title>
        <authorList>
            <consortium name="DOE Joint Genome Institute"/>
            <person name="Smith K."/>
            <person name="Pendleton A."/>
            <person name="Kubisiak T."/>
            <person name="Anderson C."/>
            <person name="Salamov A."/>
            <person name="Aerts A."/>
            <person name="Riley R."/>
            <person name="Clum A."/>
            <person name="Lindquist E."/>
            <person name="Ence D."/>
            <person name="Campbell M."/>
            <person name="Kronenberg Z."/>
            <person name="Feau N."/>
            <person name="Dhillon B."/>
            <person name="Hamelin R."/>
            <person name="Burleigh J."/>
            <person name="Smith J."/>
            <person name="Yandell M."/>
            <person name="Nelson C."/>
            <person name="Grigoriev I."/>
            <person name="Davis J."/>
        </authorList>
    </citation>
    <scope>NUCLEOTIDE SEQUENCE</scope>
    <source>
        <strain evidence="2">G11</strain>
    </source>
</reference>
<evidence type="ECO:0000256" key="1">
    <source>
        <dbReference type="SAM" id="MobiDB-lite"/>
    </source>
</evidence>
<feature type="region of interest" description="Disordered" evidence="1">
    <location>
        <begin position="63"/>
        <end position="94"/>
    </location>
</feature>
<dbReference type="Proteomes" id="UP000886653">
    <property type="component" value="Unassembled WGS sequence"/>
</dbReference>
<protein>
    <submittedName>
        <fullName evidence="2">Uncharacterized protein</fullName>
    </submittedName>
</protein>
<dbReference type="EMBL" id="MU167228">
    <property type="protein sequence ID" value="KAG0149416.1"/>
    <property type="molecule type" value="Genomic_DNA"/>
</dbReference>
<dbReference type="OrthoDB" id="76305at2759"/>